<dbReference type="EMBL" id="BONX01000018">
    <property type="protein sequence ID" value="GIG96506.1"/>
    <property type="molecule type" value="Genomic_DNA"/>
</dbReference>
<feature type="compositionally biased region" description="Polar residues" evidence="4">
    <location>
        <begin position="1"/>
        <end position="11"/>
    </location>
</feature>
<feature type="domain" description="Aldehyde dehydrogenase" evidence="5">
    <location>
        <begin position="25"/>
        <end position="469"/>
    </location>
</feature>
<dbReference type="InterPro" id="IPR016162">
    <property type="entry name" value="Ald_DH_N"/>
</dbReference>
<evidence type="ECO:0000256" key="3">
    <source>
        <dbReference type="RuleBase" id="RU003345"/>
    </source>
</evidence>
<gene>
    <name evidence="6" type="ORF">Pma05_30790</name>
</gene>
<organism evidence="6 7">
    <name type="scientific">Plantactinospora mayteni</name>
    <dbReference type="NCBI Taxonomy" id="566021"/>
    <lineage>
        <taxon>Bacteria</taxon>
        <taxon>Bacillati</taxon>
        <taxon>Actinomycetota</taxon>
        <taxon>Actinomycetes</taxon>
        <taxon>Micromonosporales</taxon>
        <taxon>Micromonosporaceae</taxon>
        <taxon>Plantactinospora</taxon>
    </lineage>
</organism>
<dbReference type="Gene3D" id="3.40.605.10">
    <property type="entry name" value="Aldehyde Dehydrogenase, Chain A, domain 1"/>
    <property type="match status" value="1"/>
</dbReference>
<dbReference type="Gene3D" id="3.40.309.10">
    <property type="entry name" value="Aldehyde Dehydrogenase, Chain A, domain 2"/>
    <property type="match status" value="1"/>
</dbReference>
<dbReference type="PROSITE" id="PS00687">
    <property type="entry name" value="ALDEHYDE_DEHYDR_GLU"/>
    <property type="match status" value="1"/>
</dbReference>
<name>A0ABQ4EPD2_9ACTN</name>
<keyword evidence="7" id="KW-1185">Reference proteome</keyword>
<evidence type="ECO:0000256" key="2">
    <source>
        <dbReference type="PROSITE-ProRule" id="PRU10007"/>
    </source>
</evidence>
<dbReference type="InterPro" id="IPR029510">
    <property type="entry name" value="Ald_DH_CS_GLU"/>
</dbReference>
<dbReference type="InterPro" id="IPR016161">
    <property type="entry name" value="Ald_DH/histidinol_DH"/>
</dbReference>
<feature type="compositionally biased region" description="Basic and acidic residues" evidence="4">
    <location>
        <begin position="501"/>
        <end position="517"/>
    </location>
</feature>
<reference evidence="6 7" key="1">
    <citation type="submission" date="2021-01" db="EMBL/GenBank/DDBJ databases">
        <title>Whole genome shotgun sequence of Plantactinospora mayteni NBRC 109088.</title>
        <authorList>
            <person name="Komaki H."/>
            <person name="Tamura T."/>
        </authorList>
    </citation>
    <scope>NUCLEOTIDE SEQUENCE [LARGE SCALE GENOMIC DNA]</scope>
    <source>
        <strain evidence="6 7">NBRC 109088</strain>
    </source>
</reference>
<protein>
    <submittedName>
        <fullName evidence="6">Aldehyde dehydrogenase</fullName>
    </submittedName>
</protein>
<dbReference type="RefSeq" id="WP_203858025.1">
    <property type="nucleotide sequence ID" value="NZ_BAAAZQ010000004.1"/>
</dbReference>
<comment type="caution">
    <text evidence="6">The sequence shown here is derived from an EMBL/GenBank/DDBJ whole genome shotgun (WGS) entry which is preliminary data.</text>
</comment>
<evidence type="ECO:0000256" key="4">
    <source>
        <dbReference type="SAM" id="MobiDB-lite"/>
    </source>
</evidence>
<feature type="region of interest" description="Disordered" evidence="4">
    <location>
        <begin position="498"/>
        <end position="517"/>
    </location>
</feature>
<dbReference type="PANTHER" id="PTHR43353">
    <property type="entry name" value="SUCCINATE-SEMIALDEHYDE DEHYDROGENASE, MITOCHONDRIAL"/>
    <property type="match status" value="1"/>
</dbReference>
<feature type="active site" evidence="2">
    <location>
        <position position="251"/>
    </location>
</feature>
<evidence type="ECO:0000259" key="5">
    <source>
        <dbReference type="Pfam" id="PF00171"/>
    </source>
</evidence>
<dbReference type="InterPro" id="IPR015590">
    <property type="entry name" value="Aldehyde_DH_dom"/>
</dbReference>
<evidence type="ECO:0000313" key="6">
    <source>
        <dbReference type="EMBL" id="GIG96506.1"/>
    </source>
</evidence>
<evidence type="ECO:0000256" key="1">
    <source>
        <dbReference type="ARBA" id="ARBA00023002"/>
    </source>
</evidence>
<dbReference type="Proteomes" id="UP000621500">
    <property type="component" value="Unassembled WGS sequence"/>
</dbReference>
<dbReference type="Pfam" id="PF00171">
    <property type="entry name" value="Aldedh"/>
    <property type="match status" value="1"/>
</dbReference>
<keyword evidence="1 3" id="KW-0560">Oxidoreductase</keyword>
<dbReference type="CDD" id="cd07099">
    <property type="entry name" value="ALDH_DDALDH"/>
    <property type="match status" value="1"/>
</dbReference>
<proteinExistence type="inferred from homology"/>
<dbReference type="InterPro" id="IPR016163">
    <property type="entry name" value="Ald_DH_C"/>
</dbReference>
<dbReference type="PANTHER" id="PTHR43353:SF5">
    <property type="entry name" value="SUCCINATE-SEMIALDEHYDE DEHYDROGENASE, MITOCHONDRIAL"/>
    <property type="match status" value="1"/>
</dbReference>
<comment type="similarity">
    <text evidence="3">Belongs to the aldehyde dehydrogenase family.</text>
</comment>
<sequence length="517" mass="54111">MSTRTVNSTATRDSDPGGTGDDVITLDQSTGRELARYRAAGPEQVGAAVQVARTAAGPWWDLGFEGRAVRLRAWRREIARGGEDLAALIHAENGKSLEDGRAEVLSVLGHLTFVLDNVERVLGRREVPAPAATPNQRAWVEYLPYGVVGVIGPWNFPLGTPGAIVIHALAAGNSVIFKPSPITPGVGVWLARSWRRAVPDLPAAFQTVVGFAATGQNLSTGVDKIAFTGSVRSGRAVAADCAPRLTPMLLELGGNDAVVVAEDADLDEAAAHITWGALQNAGLGCISLEVAYVVDAVHDALVEKIAAHAGRVHAGSGDDDLIGPVPLPGQLPVIRHHIADALQRGATAVVGPPADETADDRYVQPTILVDVPPDALAATEETFGPVLSIVRVGDTEEAITRINASPYGLGSAVFSRDRGEDIARRLRVGMTSVNDALAFSQNAGLPFGGRGNSGHGRKHGDEGLLEFVYPHAITVKTGPTPAPTTTFARPPGAMARALAAARDRLAEDDRTGEDLTS</sequence>
<accession>A0ABQ4EPD2</accession>
<dbReference type="SUPFAM" id="SSF53720">
    <property type="entry name" value="ALDH-like"/>
    <property type="match status" value="1"/>
</dbReference>
<feature type="region of interest" description="Disordered" evidence="4">
    <location>
        <begin position="1"/>
        <end position="24"/>
    </location>
</feature>
<dbReference type="InterPro" id="IPR050740">
    <property type="entry name" value="Aldehyde_DH_Superfamily"/>
</dbReference>
<evidence type="ECO:0000313" key="7">
    <source>
        <dbReference type="Proteomes" id="UP000621500"/>
    </source>
</evidence>